<reference evidence="1" key="2">
    <citation type="journal article" date="2015" name="Data Brief">
        <title>Shoot transcriptome of the giant reed, Arundo donax.</title>
        <authorList>
            <person name="Barrero R.A."/>
            <person name="Guerrero F.D."/>
            <person name="Moolhuijzen P."/>
            <person name="Goolsby J.A."/>
            <person name="Tidwell J."/>
            <person name="Bellgard S.E."/>
            <person name="Bellgard M.I."/>
        </authorList>
    </citation>
    <scope>NUCLEOTIDE SEQUENCE</scope>
    <source>
        <tissue evidence="1">Shoot tissue taken approximately 20 cm above the soil surface</tissue>
    </source>
</reference>
<accession>A0A0A9BSK8</accession>
<dbReference type="AlphaFoldDB" id="A0A0A9BSK8"/>
<dbReference type="EMBL" id="GBRH01233770">
    <property type="protein sequence ID" value="JAD64125.1"/>
    <property type="molecule type" value="Transcribed_RNA"/>
</dbReference>
<sequence>MFGSIMMIVGSFQSFTLARAQKIITN</sequence>
<organism evidence="1">
    <name type="scientific">Arundo donax</name>
    <name type="common">Giant reed</name>
    <name type="synonym">Donax arundinaceus</name>
    <dbReference type="NCBI Taxonomy" id="35708"/>
    <lineage>
        <taxon>Eukaryota</taxon>
        <taxon>Viridiplantae</taxon>
        <taxon>Streptophyta</taxon>
        <taxon>Embryophyta</taxon>
        <taxon>Tracheophyta</taxon>
        <taxon>Spermatophyta</taxon>
        <taxon>Magnoliopsida</taxon>
        <taxon>Liliopsida</taxon>
        <taxon>Poales</taxon>
        <taxon>Poaceae</taxon>
        <taxon>PACMAD clade</taxon>
        <taxon>Arundinoideae</taxon>
        <taxon>Arundineae</taxon>
        <taxon>Arundo</taxon>
    </lineage>
</organism>
<evidence type="ECO:0000313" key="1">
    <source>
        <dbReference type="EMBL" id="JAD64125.1"/>
    </source>
</evidence>
<proteinExistence type="predicted"/>
<name>A0A0A9BSK8_ARUDO</name>
<reference evidence="1" key="1">
    <citation type="submission" date="2014-09" db="EMBL/GenBank/DDBJ databases">
        <authorList>
            <person name="Magalhaes I.L.F."/>
            <person name="Oliveira U."/>
            <person name="Santos F.R."/>
            <person name="Vidigal T.H.D.A."/>
            <person name="Brescovit A.D."/>
            <person name="Santos A.J."/>
        </authorList>
    </citation>
    <scope>NUCLEOTIDE SEQUENCE</scope>
    <source>
        <tissue evidence="1">Shoot tissue taken approximately 20 cm above the soil surface</tissue>
    </source>
</reference>
<protein>
    <submittedName>
        <fullName evidence="1">Uncharacterized protein</fullName>
    </submittedName>
</protein>